<keyword evidence="1" id="KW-0963">Cytoplasm</keyword>
<accession>A0A839ULM7</accession>
<comment type="caution">
    <text evidence="3">The sequence shown here is derived from an EMBL/GenBank/DDBJ whole genome shotgun (WGS) entry which is preliminary data.</text>
</comment>
<dbReference type="InterPro" id="IPR045865">
    <property type="entry name" value="ACT-like_dom_sf"/>
</dbReference>
<dbReference type="AlphaFoldDB" id="A0A839ULM7"/>
<comment type="subcellular location">
    <subcellularLocation>
        <location evidence="1">Cytoplasm</location>
    </subcellularLocation>
</comment>
<evidence type="ECO:0000313" key="4">
    <source>
        <dbReference type="Proteomes" id="UP000559987"/>
    </source>
</evidence>
<dbReference type="Gene3D" id="3.30.70.260">
    <property type="match status" value="2"/>
</dbReference>
<dbReference type="SUPFAM" id="SSF55021">
    <property type="entry name" value="ACT-like"/>
    <property type="match status" value="2"/>
</dbReference>
<reference evidence="3 4" key="1">
    <citation type="submission" date="2020-08" db="EMBL/GenBank/DDBJ databases">
        <title>Genomic Encyclopedia of Type Strains, Phase III (KMG-III): the genomes of soil and plant-associated and newly described type strains.</title>
        <authorList>
            <person name="Whitman W."/>
        </authorList>
    </citation>
    <scope>NUCLEOTIDE SEQUENCE [LARGE SCALE GENOMIC DNA]</scope>
    <source>
        <strain evidence="3 4">CECT 8571</strain>
    </source>
</reference>
<dbReference type="InterPro" id="IPR002912">
    <property type="entry name" value="ACT_dom"/>
</dbReference>
<dbReference type="GO" id="GO:0005737">
    <property type="term" value="C:cytoplasm"/>
    <property type="evidence" value="ECO:0007669"/>
    <property type="project" value="UniProtKB-SubCell"/>
</dbReference>
<dbReference type="PROSITE" id="PS51671">
    <property type="entry name" value="ACT"/>
    <property type="match status" value="1"/>
</dbReference>
<dbReference type="PIRSF" id="PIRSF028103">
    <property type="entry name" value="GcvR"/>
    <property type="match status" value="1"/>
</dbReference>
<dbReference type="GO" id="GO:0006355">
    <property type="term" value="P:regulation of DNA-templated transcription"/>
    <property type="evidence" value="ECO:0007669"/>
    <property type="project" value="UniProtKB-UniRule"/>
</dbReference>
<dbReference type="PANTHER" id="PTHR34875">
    <property type="entry name" value="UPF0237 PROTEIN MJ1558"/>
    <property type="match status" value="1"/>
</dbReference>
<proteinExistence type="predicted"/>
<evidence type="ECO:0000256" key="1">
    <source>
        <dbReference type="PIRNR" id="PIRNR028103"/>
    </source>
</evidence>
<name>A0A839ULM7_9GAMM</name>
<dbReference type="RefSeq" id="WP_183910204.1">
    <property type="nucleotide sequence ID" value="NZ_JACHXZ010000002.1"/>
</dbReference>
<evidence type="ECO:0000313" key="3">
    <source>
        <dbReference type="EMBL" id="MBB3168752.1"/>
    </source>
</evidence>
<keyword evidence="1" id="KW-0804">Transcription</keyword>
<evidence type="ECO:0000259" key="2">
    <source>
        <dbReference type="PROSITE" id="PS51671"/>
    </source>
</evidence>
<feature type="domain" description="ACT" evidence="2">
    <location>
        <begin position="92"/>
        <end position="175"/>
    </location>
</feature>
<dbReference type="InterPro" id="IPR016867">
    <property type="entry name" value="GcvR"/>
</dbReference>
<keyword evidence="1" id="KW-0678">Repressor</keyword>
<dbReference type="PANTHER" id="PTHR34875:SF6">
    <property type="entry name" value="UPF0237 PROTEIN MJ1558"/>
    <property type="match status" value="1"/>
</dbReference>
<dbReference type="InterPro" id="IPR050990">
    <property type="entry name" value="UPF0237/GcvR_regulator"/>
</dbReference>
<protein>
    <recommendedName>
        <fullName evidence="1">Glycine cleavage system transcriptional repressor</fullName>
    </recommendedName>
</protein>
<dbReference type="Proteomes" id="UP000559987">
    <property type="component" value="Unassembled WGS sequence"/>
</dbReference>
<keyword evidence="4" id="KW-1185">Reference proteome</keyword>
<sequence length="179" mass="19716">MKQHLIVTVIAKDRPGVVETLAAVICQHDGNWEESRMVNLCGKFSGLILITVEDEKLDALKTDLAGLSDKGIRTLVDLAENTEDMQTLREIRFNLVGNDRPGIVREVAQALAARNINVEELATDYSSMPWSGEPLFEANGILQIPADSDLDELADKLDQIADELAVDIELEIPEPTVTH</sequence>
<dbReference type="EMBL" id="JACHXZ010000002">
    <property type="protein sequence ID" value="MBB3168752.1"/>
    <property type="molecule type" value="Genomic_DNA"/>
</dbReference>
<dbReference type="CDD" id="cd04869">
    <property type="entry name" value="ACT_GcvR_2"/>
    <property type="match status" value="1"/>
</dbReference>
<gene>
    <name evidence="3" type="ORF">FHS30_001936</name>
</gene>
<organism evidence="3 4">
    <name type="scientific">Simiduia aestuariiviva</name>
    <dbReference type="NCBI Taxonomy" id="1510459"/>
    <lineage>
        <taxon>Bacteria</taxon>
        <taxon>Pseudomonadati</taxon>
        <taxon>Pseudomonadota</taxon>
        <taxon>Gammaproteobacteria</taxon>
        <taxon>Cellvibrionales</taxon>
        <taxon>Cellvibrionaceae</taxon>
        <taxon>Simiduia</taxon>
    </lineage>
</organism>
<dbReference type="Pfam" id="PF13740">
    <property type="entry name" value="ACT_6"/>
    <property type="match status" value="1"/>
</dbReference>